<keyword evidence="3" id="KW-1185">Reference proteome</keyword>
<comment type="caution">
    <text evidence="2">The sequence shown here is derived from an EMBL/GenBank/DDBJ whole genome shotgun (WGS) entry which is preliminary data.</text>
</comment>
<dbReference type="OrthoDB" id="4505337at2759"/>
<feature type="region of interest" description="Disordered" evidence="1">
    <location>
        <begin position="45"/>
        <end position="74"/>
    </location>
</feature>
<proteinExistence type="predicted"/>
<dbReference type="AlphaFoldDB" id="A0A9P8I616"/>
<dbReference type="Proteomes" id="UP000698800">
    <property type="component" value="Unassembled WGS sequence"/>
</dbReference>
<evidence type="ECO:0000313" key="2">
    <source>
        <dbReference type="EMBL" id="KAH0537122.1"/>
    </source>
</evidence>
<protein>
    <submittedName>
        <fullName evidence="2">Uncharacterized protein</fullName>
    </submittedName>
</protein>
<dbReference type="SUPFAM" id="SSF51197">
    <property type="entry name" value="Clavaminate synthase-like"/>
    <property type="match status" value="1"/>
</dbReference>
<sequence length="603" mass="67685">MQVAGIDPINFESSPELREGGGKLAVSGNLTVKYVTEDVEGIEDVEGGEDDCSFETPDASSASPNETIKASMTSTTVTPRRCTCSISVVEALSGLQDNSDDKKGIRLLKLAFKARLDLMCRRHLRTLSSRSVGLHNNHPNLVLKDRISKVVRHASNLAVFKVKHHDWFYRSKRPAVNADRLTVYRYAPVALPEFTFDAVRTFERFAGAGSWQIWQRDGTIVIGGVFNYLRQPSVMNSIDVEFAIYKHHHRNLSGRSRLGWLRNMFYSLIQQLVRQDPVWYAIIASARPDKNWRLITYPYITKDTDTGGETTGFLHLDLNTSKFVQDGSGGNLLSSSMSLDDEEADGCTVVVPGFHRHIKEWHARRLRRGEDPASFTTNCSASYRAEDRRDWGEPEPAPCPAFGIRITQPEIIHGSTPFSNRRRSTLNPWYSGILENHEDLEIHGTLSWSELAACHRDLEAPGRELSGQTPRYGLPGFRFPGSIIMEGSSALGDTLVSRGKWTDPQATKEKDILLGDDDERARVYVAAVREKMVARYKEAYSQLEEMERKFFGEHSYFYCQEHGLETDGKDAEGLYGTDDEGDMNVGNDSDDEGRENGKEGDGN</sequence>
<dbReference type="Gene3D" id="2.60.120.620">
    <property type="entry name" value="q2cbj1_9rhob like domain"/>
    <property type="match status" value="1"/>
</dbReference>
<feature type="compositionally biased region" description="Polar residues" evidence="1">
    <location>
        <begin position="58"/>
        <end position="74"/>
    </location>
</feature>
<dbReference type="Pfam" id="PF05721">
    <property type="entry name" value="PhyH"/>
    <property type="match status" value="1"/>
</dbReference>
<feature type="compositionally biased region" description="Basic and acidic residues" evidence="1">
    <location>
        <begin position="594"/>
        <end position="603"/>
    </location>
</feature>
<evidence type="ECO:0000256" key="1">
    <source>
        <dbReference type="SAM" id="MobiDB-lite"/>
    </source>
</evidence>
<dbReference type="InterPro" id="IPR008775">
    <property type="entry name" value="Phytyl_CoA_dOase-like"/>
</dbReference>
<name>A0A9P8I616_9PEZI</name>
<reference evidence="2" key="1">
    <citation type="submission" date="2021-03" db="EMBL/GenBank/DDBJ databases">
        <title>Comparative genomics and phylogenomic investigation of the class Geoglossomycetes provide insights into ecological specialization and systematics.</title>
        <authorList>
            <person name="Melie T."/>
            <person name="Pirro S."/>
            <person name="Miller A.N."/>
            <person name="Quandt A."/>
        </authorList>
    </citation>
    <scope>NUCLEOTIDE SEQUENCE</scope>
    <source>
        <strain evidence="2">GBOQ0MN5Z8</strain>
    </source>
</reference>
<accession>A0A9P8I616</accession>
<evidence type="ECO:0000313" key="3">
    <source>
        <dbReference type="Proteomes" id="UP000698800"/>
    </source>
</evidence>
<feature type="region of interest" description="Disordered" evidence="1">
    <location>
        <begin position="1"/>
        <end position="22"/>
    </location>
</feature>
<organism evidence="2 3">
    <name type="scientific">Glutinoglossum americanum</name>
    <dbReference type="NCBI Taxonomy" id="1670608"/>
    <lineage>
        <taxon>Eukaryota</taxon>
        <taxon>Fungi</taxon>
        <taxon>Dikarya</taxon>
        <taxon>Ascomycota</taxon>
        <taxon>Pezizomycotina</taxon>
        <taxon>Geoglossomycetes</taxon>
        <taxon>Geoglossales</taxon>
        <taxon>Geoglossaceae</taxon>
        <taxon>Glutinoglossum</taxon>
    </lineage>
</organism>
<feature type="compositionally biased region" description="Acidic residues" evidence="1">
    <location>
        <begin position="577"/>
        <end position="593"/>
    </location>
</feature>
<feature type="region of interest" description="Disordered" evidence="1">
    <location>
        <begin position="568"/>
        <end position="603"/>
    </location>
</feature>
<dbReference type="EMBL" id="JAGHQL010000161">
    <property type="protein sequence ID" value="KAH0537122.1"/>
    <property type="molecule type" value="Genomic_DNA"/>
</dbReference>
<gene>
    <name evidence="2" type="ORF">FGG08_006055</name>
</gene>